<reference evidence="2 3" key="1">
    <citation type="journal article" date="2023" name="bioRxiv">
        <title>Conserved and derived expression patterns and positive selection on dental genes reveal complex evolutionary context of ever-growing rodent molars.</title>
        <authorList>
            <person name="Calamari Z.T."/>
            <person name="Song A."/>
            <person name="Cohen E."/>
            <person name="Akter M."/>
            <person name="Roy R.D."/>
            <person name="Hallikas O."/>
            <person name="Christensen M.M."/>
            <person name="Li P."/>
            <person name="Marangoni P."/>
            <person name="Jernvall J."/>
            <person name="Klein O.D."/>
        </authorList>
    </citation>
    <scope>NUCLEOTIDE SEQUENCE [LARGE SCALE GENOMIC DNA]</scope>
    <source>
        <strain evidence="2">V071</strain>
    </source>
</reference>
<dbReference type="PANTHER" id="PTHR45845">
    <property type="entry name" value="RHO GUANINE NUCLEOTIDE EXCHANGE FACTOR-RELATED"/>
    <property type="match status" value="1"/>
</dbReference>
<evidence type="ECO:0008006" key="4">
    <source>
        <dbReference type="Google" id="ProtNLM"/>
    </source>
</evidence>
<proteinExistence type="predicted"/>
<feature type="region of interest" description="Disordered" evidence="1">
    <location>
        <begin position="425"/>
        <end position="456"/>
    </location>
</feature>
<dbReference type="EMBL" id="JBBHLL010000029">
    <property type="protein sequence ID" value="KAK7827732.1"/>
    <property type="molecule type" value="Genomic_DNA"/>
</dbReference>
<feature type="region of interest" description="Disordered" evidence="1">
    <location>
        <begin position="1158"/>
        <end position="1187"/>
    </location>
</feature>
<comment type="caution">
    <text evidence="2">The sequence shown here is derived from an EMBL/GenBank/DDBJ whole genome shotgun (WGS) entry which is preliminary data.</text>
</comment>
<name>A0AAW0JLC0_MYOGA</name>
<keyword evidence="3" id="KW-1185">Reference proteome</keyword>
<protein>
    <recommendedName>
        <fullName evidence="4">KIAA1755</fullName>
    </recommendedName>
</protein>
<gene>
    <name evidence="2" type="ORF">U0070_019556</name>
</gene>
<organism evidence="2 3">
    <name type="scientific">Myodes glareolus</name>
    <name type="common">Bank vole</name>
    <name type="synonym">Clethrionomys glareolus</name>
    <dbReference type="NCBI Taxonomy" id="447135"/>
    <lineage>
        <taxon>Eukaryota</taxon>
        <taxon>Metazoa</taxon>
        <taxon>Chordata</taxon>
        <taxon>Craniata</taxon>
        <taxon>Vertebrata</taxon>
        <taxon>Euteleostomi</taxon>
        <taxon>Mammalia</taxon>
        <taxon>Eutheria</taxon>
        <taxon>Euarchontoglires</taxon>
        <taxon>Glires</taxon>
        <taxon>Rodentia</taxon>
        <taxon>Myomorpha</taxon>
        <taxon>Muroidea</taxon>
        <taxon>Cricetidae</taxon>
        <taxon>Arvicolinae</taxon>
        <taxon>Myodes</taxon>
    </lineage>
</organism>
<dbReference type="Gene3D" id="1.20.58.60">
    <property type="match status" value="1"/>
</dbReference>
<feature type="region of interest" description="Disordered" evidence="1">
    <location>
        <begin position="493"/>
        <end position="522"/>
    </location>
</feature>
<accession>A0AAW0JLC0</accession>
<feature type="region of interest" description="Disordered" evidence="1">
    <location>
        <begin position="625"/>
        <end position="646"/>
    </location>
</feature>
<feature type="region of interest" description="Disordered" evidence="1">
    <location>
        <begin position="291"/>
        <end position="392"/>
    </location>
</feature>
<sequence>MAIQHALAGLYPPFEATAPTVLGQVFRLLDSDFGGDGLSFLLDFLIPAKRLCEQVREAACALYTHCLFLHEGWPLCLRDEVVVHLAPLNPLLLRQGDFYLQVESWEEQSVHMTLKCLSTDLREVDKKPIPETSYSLIFTPEWLEAINSDFEGRPLHNCLVASENGITPVPWTRITSPEFIDDRPPGMNVPSSDGDSCPLEVLHLSSPQESGKASSLGSEGSVVQSWAKDKGKLFSSKYPGLIKVEPTRPGQMSFRMDSEVNQGLEGEYVALLGFPQQCRRGSLDREVVTLSVDTQGSQEETSKTKGAPVLGRVLPLPGHDEGPPLGRLAWAKPAGSGEKPYSGDSRRKARHKPSAHTAETQPQQPHVGVPEKPPNCTSALLEDSEKEPASSKMRRPLGMTAAMVQLRSGTREIFSPILSSAAPAALASETEETTPGHGRASKSEAFLSRNTSARGSPAPGLQFSFLKAQRAPPLPTEKALSPLNSLQPCGTKALGKDGTALPRTSGSTPLSGELPGFQKDSSGPLGGGLGLEECRRREPRIGTLGVKLLHSGIVCLPGGRDRVGRPLLLVSTMEEAWEAPWCTALEVTELLSYLCSVPRLDNAAKGLLMVIDVREGTPSPALVSALQRTQGGGGGDKGKRGQSSPEELLSSQALAPAFISKVLLLGEKASIRQLPALPVQVEVLTSLKALRSHVDPSQLPEALEGPFHYHHGEWVQFFQPSLSPPSCPFYEEALGSVKSSDPSSRSSGSCSQTAPEQGLAQLCSGLSPVPWRLYLQKLDPFLADLCQASSLLQASIQEFEKGDTPGGVQEATRCLSKSKDLMEAVLRDPGLLALQREGGATLARLQQEASRLNANPDVRSHLAEAAALYNLVDDQLHVLVTASNHLLRRLELRVRLGQLETAIHQVSDWMEREGRQCLQALAPVDLCAETIEKVHAEFEDFFLQVAAQYRQGLELSKQAAQLGAAEEGAGETELPDLAAFTSTQQAFQAKLTHFYMAAERQRTDLETLLHLHRFRKKMSRFHMDCQDLLTQLRLTKTPRASPGDQLHLRLHCYLKRLASEFQTEKLLAMQLQVASLSWAGLGQELWEEAQERHREIQGLLRKALAYCPCPEVTAAHCSALVDRSGPATKGQGLPREVASKRNRSLQDCLAPRVFQGEQSRNMWTGLPPQEASQTADPEEGRGAPKLPEPTLERLLTSLFSWHHLPRQSKASHPTGGSFSSEGTDSQTSLEDSPHTSPPASL</sequence>
<evidence type="ECO:0000313" key="2">
    <source>
        <dbReference type="EMBL" id="KAK7827732.1"/>
    </source>
</evidence>
<feature type="region of interest" description="Disordered" evidence="1">
    <location>
        <begin position="1205"/>
        <end position="1241"/>
    </location>
</feature>
<feature type="compositionally biased region" description="Polar residues" evidence="1">
    <location>
        <begin position="1208"/>
        <end position="1230"/>
    </location>
</feature>
<dbReference type="InterPro" id="IPR052231">
    <property type="entry name" value="Rho_GEF_signaling-related"/>
</dbReference>
<evidence type="ECO:0000256" key="1">
    <source>
        <dbReference type="SAM" id="MobiDB-lite"/>
    </source>
</evidence>
<dbReference type="PANTHER" id="PTHR45845:SF2">
    <property type="entry name" value="RIKEN CDNA D630003M21 GENE"/>
    <property type="match status" value="1"/>
</dbReference>
<evidence type="ECO:0000313" key="3">
    <source>
        <dbReference type="Proteomes" id="UP001488838"/>
    </source>
</evidence>
<dbReference type="Proteomes" id="UP001488838">
    <property type="component" value="Unassembled WGS sequence"/>
</dbReference>
<dbReference type="AlphaFoldDB" id="A0AAW0JLC0"/>